<sequence>MDLPSQIRTALTTTHSLPPPSTAWLQALLSSQRHPPPPLPTLVATARARLLAADLTTPGLLDPAAAAPSSCLPAVAPSVAEARLPRDAVVQVLDVENLARSRWDQVEELEAIERGEQTRGREVVRLPPPGSEEGEDDDRGGAAPTQQQQPRGPAAAATAAAATTTGAGSAGKPAGKNATHRVVLQDCKGQKVFGLELRRLDRFGVGETVIGEKIVLKAGTVVARGVVLLEPATCKLLGGKVEAWQKSWVEGRLARLREAVGADRR</sequence>
<dbReference type="PANTHER" id="PTHR14790:SF15">
    <property type="entry name" value="RECQ-MEDIATED GENOME INSTABILITY PROTEIN 1"/>
    <property type="match status" value="1"/>
</dbReference>
<dbReference type="PANTHER" id="PTHR14790">
    <property type="entry name" value="RECQ-MEDIATED GENOME INSTABILITY PROTEIN 1 RMI1"/>
    <property type="match status" value="1"/>
</dbReference>
<dbReference type="InterPro" id="IPR042470">
    <property type="entry name" value="RMI1_N_C_sf"/>
</dbReference>
<reference evidence="6 7" key="1">
    <citation type="submission" date="2019-06" db="EMBL/GenBank/DDBJ databases">
        <title>Draft genome sequence of the filamentous fungus Phialemoniopsis curvata isolated from diesel fuel.</title>
        <authorList>
            <person name="Varaljay V.A."/>
            <person name="Lyon W.J."/>
            <person name="Crouch A.L."/>
            <person name="Drake C.E."/>
            <person name="Hollomon J.M."/>
            <person name="Nadeau L.J."/>
            <person name="Nunn H.S."/>
            <person name="Stevenson B.S."/>
            <person name="Bojanowski C.L."/>
            <person name="Crookes-Goodson W.J."/>
        </authorList>
    </citation>
    <scope>NUCLEOTIDE SEQUENCE [LARGE SCALE GENOMIC DNA]</scope>
    <source>
        <strain evidence="6 7">D216</strain>
    </source>
</reference>
<evidence type="ECO:0000256" key="3">
    <source>
        <dbReference type="SAM" id="MobiDB-lite"/>
    </source>
</evidence>
<accession>A0A507BFH3</accession>
<evidence type="ECO:0000313" key="6">
    <source>
        <dbReference type="EMBL" id="TPX18243.1"/>
    </source>
</evidence>
<protein>
    <recommendedName>
        <fullName evidence="2">RecQ-mediated genome instability protein 1</fullName>
    </recommendedName>
</protein>
<organism evidence="6 7">
    <name type="scientific">Thyridium curvatum</name>
    <dbReference type="NCBI Taxonomy" id="1093900"/>
    <lineage>
        <taxon>Eukaryota</taxon>
        <taxon>Fungi</taxon>
        <taxon>Dikarya</taxon>
        <taxon>Ascomycota</taxon>
        <taxon>Pezizomycotina</taxon>
        <taxon>Sordariomycetes</taxon>
        <taxon>Sordariomycetidae</taxon>
        <taxon>Thyridiales</taxon>
        <taxon>Thyridiaceae</taxon>
        <taxon>Thyridium</taxon>
    </lineage>
</organism>
<name>A0A507BFH3_9PEZI</name>
<dbReference type="OrthoDB" id="341511at2759"/>
<evidence type="ECO:0000259" key="5">
    <source>
        <dbReference type="Pfam" id="PF21000"/>
    </source>
</evidence>
<dbReference type="AlphaFoldDB" id="A0A507BFH3"/>
<evidence type="ECO:0000256" key="2">
    <source>
        <dbReference type="ARBA" id="ARBA00018987"/>
    </source>
</evidence>
<evidence type="ECO:0000313" key="7">
    <source>
        <dbReference type="Proteomes" id="UP000319257"/>
    </source>
</evidence>
<feature type="domain" description="RecQ mediated genome instability protein 1 OB-fold" evidence="4">
    <location>
        <begin position="83"/>
        <end position="252"/>
    </location>
</feature>
<comment type="caution">
    <text evidence="6">The sequence shown here is derived from an EMBL/GenBank/DDBJ whole genome shotgun (WGS) entry which is preliminary data.</text>
</comment>
<dbReference type="STRING" id="1093900.A0A507BFH3"/>
<evidence type="ECO:0000256" key="1">
    <source>
        <dbReference type="ARBA" id="ARBA00006395"/>
    </source>
</evidence>
<proteinExistence type="inferred from homology"/>
<dbReference type="InParanoid" id="A0A507BFH3"/>
<dbReference type="RefSeq" id="XP_030999954.1">
    <property type="nucleotide sequence ID" value="XM_031136976.1"/>
</dbReference>
<feature type="region of interest" description="Disordered" evidence="3">
    <location>
        <begin position="117"/>
        <end position="175"/>
    </location>
</feature>
<dbReference type="Gene3D" id="2.40.50.770">
    <property type="entry name" value="RecQ-mediated genome instability protein Rmi1, C-terminal domain"/>
    <property type="match status" value="1"/>
</dbReference>
<feature type="compositionally biased region" description="Low complexity" evidence="3">
    <location>
        <begin position="141"/>
        <end position="175"/>
    </location>
</feature>
<dbReference type="InterPro" id="IPR049363">
    <property type="entry name" value="RMI1_N"/>
</dbReference>
<dbReference type="Pfam" id="PF08585">
    <property type="entry name" value="RMI1_N_C"/>
    <property type="match status" value="1"/>
</dbReference>
<dbReference type="GeneID" id="41970199"/>
<dbReference type="Proteomes" id="UP000319257">
    <property type="component" value="Unassembled WGS sequence"/>
</dbReference>
<dbReference type="Pfam" id="PF21000">
    <property type="entry name" value="RMI1_N_N"/>
    <property type="match status" value="1"/>
</dbReference>
<evidence type="ECO:0000259" key="4">
    <source>
        <dbReference type="Pfam" id="PF08585"/>
    </source>
</evidence>
<dbReference type="GO" id="GO:0000712">
    <property type="term" value="P:resolution of meiotic recombination intermediates"/>
    <property type="evidence" value="ECO:0007669"/>
    <property type="project" value="TreeGrafter"/>
</dbReference>
<dbReference type="GO" id="GO:0031422">
    <property type="term" value="C:RecQ family helicase-topoisomerase III complex"/>
    <property type="evidence" value="ECO:0007669"/>
    <property type="project" value="TreeGrafter"/>
</dbReference>
<comment type="similarity">
    <text evidence="1">Belongs to the RMI1 family.</text>
</comment>
<gene>
    <name evidence="6" type="ORF">E0L32_002752</name>
</gene>
<dbReference type="GO" id="GO:0000724">
    <property type="term" value="P:double-strand break repair via homologous recombination"/>
    <property type="evidence" value="ECO:0007669"/>
    <property type="project" value="TreeGrafter"/>
</dbReference>
<dbReference type="GO" id="GO:0016604">
    <property type="term" value="C:nuclear body"/>
    <property type="evidence" value="ECO:0007669"/>
    <property type="project" value="TreeGrafter"/>
</dbReference>
<dbReference type="EMBL" id="SKBQ01000011">
    <property type="protein sequence ID" value="TPX18243.1"/>
    <property type="molecule type" value="Genomic_DNA"/>
</dbReference>
<dbReference type="InterPro" id="IPR013894">
    <property type="entry name" value="RMI1_OB"/>
</dbReference>
<dbReference type="SMART" id="SM01161">
    <property type="entry name" value="DUF1767"/>
    <property type="match status" value="1"/>
</dbReference>
<feature type="domain" description="RMI1 N-terminal" evidence="5">
    <location>
        <begin position="12"/>
        <end position="57"/>
    </location>
</feature>
<keyword evidence="7" id="KW-1185">Reference proteome</keyword>